<evidence type="ECO:0000313" key="4">
    <source>
        <dbReference type="Proteomes" id="UP000601435"/>
    </source>
</evidence>
<keyword evidence="1" id="KW-0233">DNA recombination</keyword>
<protein>
    <recommendedName>
        <fullName evidence="2">Reverse transcriptase domain-containing protein</fullName>
    </recommendedName>
</protein>
<dbReference type="GO" id="GO:0006310">
    <property type="term" value="P:DNA recombination"/>
    <property type="evidence" value="ECO:0007669"/>
    <property type="project" value="UniProtKB-KW"/>
</dbReference>
<dbReference type="Gene3D" id="3.10.10.10">
    <property type="entry name" value="HIV Type 1 Reverse Transcriptase, subunit A, domain 1"/>
    <property type="match status" value="1"/>
</dbReference>
<gene>
    <name evidence="3" type="ORF">SNEC2469_LOCUS20147</name>
</gene>
<evidence type="ECO:0000256" key="1">
    <source>
        <dbReference type="ARBA" id="ARBA00023172"/>
    </source>
</evidence>
<comment type="caution">
    <text evidence="3">The sequence shown here is derived from an EMBL/GenBank/DDBJ whole genome shotgun (WGS) entry which is preliminary data.</text>
</comment>
<accession>A0A812X093</accession>
<dbReference type="InterPro" id="IPR000477">
    <property type="entry name" value="RT_dom"/>
</dbReference>
<dbReference type="InterPro" id="IPR043128">
    <property type="entry name" value="Rev_trsase/Diguanyl_cyclase"/>
</dbReference>
<sequence length="1471" mass="161313">MAGFLEGCLPAFSLQGKYCLVQYAGERKWHERYILSTTTPSSDLRSIGYCVVATPDGDIYGESLAAPNVQGLAILTDDRAAPPGLARRNIYRFEDGNIGHAPDATEVTHMRGAALQEQADLQKEINDHGVAAAAPPVVASTSAPTAPTAPTGPVLAPAAGFVWVVAATEGVRARGSLVPLNQVVGGYQAGTKGVAGLADGSVIFAELIPAHELQAYATALTTPSTAAVVPPPGGGAIGVGMADDARTLAVRYGTDGKRRREVRDGVELASESPWGDWPIKGPRTAKWVGQYFVTNGGGPLTMHNTWKVNCKLQPSDNGVLEHEALCKMLELAIEYDQLNIGELASIELACRRLQMIQYRWRERILGSVSSGTVDDESHFFLGVDPTRGNLCICPALNSWLGEELHEESQANKEQRKAREAQFCSMTGAVRQRDLLPLRLPCGEAGLLKSNLSRGTRQRIRRRLGAEAWFREGVETLNHLYGKPGDASCPAPMAGQAASLARLERMYKAVGPPPQSRPEEALEALLGGMTLYSQDTDCTIARFDETLVSWPSPGSCPVNVAERLDPATSHLLSLAGMPALLAEEGSAPEEEVVKPYIDPALASSPTSLGRFYGRLHQSHMLTFVSGRHAHTVGVFFVHKKSGKLRLILDTRAANRAFRKPMPTRLPTPAAWSSIEVDSEDTLYTAAGDVADAFHRMALPVHLRRFFRLPAIKCKFVDRKLWPAGCNGEDYITPEYATLPMGWSWSLFFCQHVLQSAAAQAGLQETDCIEDRSWIGQVSEGRAIHAEYVDNFFVCGTDREFVQQSLDCMKGVLELWGFAIHEVTDAQPIVEGLGLRFDGAEKRVMLTSHRVWKLRLSAIALGRLRGPPPPKWIEKIVGHFTFAMMVRREALSIFSSVYKYIRASQPGLDLWHRARDEILQASALLPLLSTSWALPWDATISATDSSEVGYGVCERSLAPAVVADCGRSCEQWRYSVEGAIKARANALGLKPEEHLPADLQQECARVCSSEFKEIPAGVLSFEAWHTVFSGAWDFNENILRTEGRAMISGIRHKLRALQSQQRRHLVLVDNLSLALGTALISHPVSPSPACIRNALLTKRRPLMEVRVLRPPAAKPQLRPCKIRRVDPAAPDVPAILAGATSALEMGKLRRTTTQDRYTKVLLAFYQWVQFYQSLTSDWDALLTGYLNELFVLNQNVSAAEYVFAAFKFKHPQFGRHGSLTLPRATQALEGFRNLAPPQTRLPTPWIAFIAIVGLLLARGEVLMAIALLIQWDLLLRPGELIGLQPQHMVPPMPTANMPSWGVVLAPSEESNTPSKANVFDESVTLSQQVEFVLPALEALVATRAKFAPLFPFTGVQLGRKFKEAADYLNLHELSLTLHGNRHGGASDLRLRGTPLKEIKKRGRWAADSSLRRYEKATLAQQQIHKVPVATRLYGAFVEQQLPRSARLLQLAVTCPSGSSLDQLSLLFKPLPAH</sequence>
<name>A0A812X093_9DINO</name>
<dbReference type="InterPro" id="IPR013762">
    <property type="entry name" value="Integrase-like_cat_sf"/>
</dbReference>
<proteinExistence type="predicted"/>
<evidence type="ECO:0000313" key="3">
    <source>
        <dbReference type="EMBL" id="CAE7699162.1"/>
    </source>
</evidence>
<dbReference type="SUPFAM" id="SSF56672">
    <property type="entry name" value="DNA/RNA polymerases"/>
    <property type="match status" value="1"/>
</dbReference>
<keyword evidence="4" id="KW-1185">Reference proteome</keyword>
<dbReference type="SUPFAM" id="SSF56349">
    <property type="entry name" value="DNA breaking-rejoining enzymes"/>
    <property type="match status" value="1"/>
</dbReference>
<dbReference type="InterPro" id="IPR011010">
    <property type="entry name" value="DNA_brk_join_enz"/>
</dbReference>
<dbReference type="EMBL" id="CAJNJA010034872">
    <property type="protein sequence ID" value="CAE7699162.1"/>
    <property type="molecule type" value="Genomic_DNA"/>
</dbReference>
<evidence type="ECO:0000259" key="2">
    <source>
        <dbReference type="Pfam" id="PF00078"/>
    </source>
</evidence>
<dbReference type="Gene3D" id="1.10.443.10">
    <property type="entry name" value="Intergrase catalytic core"/>
    <property type="match status" value="1"/>
</dbReference>
<organism evidence="3 4">
    <name type="scientific">Symbiodinium necroappetens</name>
    <dbReference type="NCBI Taxonomy" id="1628268"/>
    <lineage>
        <taxon>Eukaryota</taxon>
        <taxon>Sar</taxon>
        <taxon>Alveolata</taxon>
        <taxon>Dinophyceae</taxon>
        <taxon>Suessiales</taxon>
        <taxon>Symbiodiniaceae</taxon>
        <taxon>Symbiodinium</taxon>
    </lineage>
</organism>
<dbReference type="GO" id="GO:0003677">
    <property type="term" value="F:DNA binding"/>
    <property type="evidence" value="ECO:0007669"/>
    <property type="project" value="InterPro"/>
</dbReference>
<dbReference type="Pfam" id="PF00078">
    <property type="entry name" value="RVT_1"/>
    <property type="match status" value="1"/>
</dbReference>
<dbReference type="GO" id="GO:0015074">
    <property type="term" value="P:DNA integration"/>
    <property type="evidence" value="ECO:0007669"/>
    <property type="project" value="InterPro"/>
</dbReference>
<feature type="domain" description="Reverse transcriptase" evidence="2">
    <location>
        <begin position="636"/>
        <end position="819"/>
    </location>
</feature>
<dbReference type="Proteomes" id="UP000601435">
    <property type="component" value="Unassembled WGS sequence"/>
</dbReference>
<dbReference type="Gene3D" id="3.30.70.270">
    <property type="match status" value="1"/>
</dbReference>
<dbReference type="OrthoDB" id="425707at2759"/>
<dbReference type="InterPro" id="IPR043502">
    <property type="entry name" value="DNA/RNA_pol_sf"/>
</dbReference>
<reference evidence="3" key="1">
    <citation type="submission" date="2021-02" db="EMBL/GenBank/DDBJ databases">
        <authorList>
            <person name="Dougan E. K."/>
            <person name="Rhodes N."/>
            <person name="Thang M."/>
            <person name="Chan C."/>
        </authorList>
    </citation>
    <scope>NUCLEOTIDE SEQUENCE</scope>
</reference>